<reference evidence="2" key="1">
    <citation type="journal article" date="2015" name="ISME J.">
        <title>Draft Genome Sequence of Streptomyces incarnatus NRRL8089, which Produces the Nucleoside Antibiotic Sinefungin.</title>
        <authorList>
            <person name="Oshima K."/>
            <person name="Hattori M."/>
            <person name="Shimizu H."/>
            <person name="Fukuda K."/>
            <person name="Nemoto M."/>
            <person name="Inagaki K."/>
            <person name="Tamura T."/>
        </authorList>
    </citation>
    <scope>NUCLEOTIDE SEQUENCE</scope>
    <source>
        <strain evidence="2">FACHB-1375</strain>
    </source>
</reference>
<sequence length="137" mass="15008">MSKIAIERCCAVLSFAIAVALLPAFAVRPQALAQVTATPPSENSPAYNPQPLGTGYAVLVDYFNQPEIAAQVQEALKKEVGLVSYGQRPYLLVLHTTDQKNATSIFEDLSDRGFWVMLVDSDKVTLLRARVEATKIR</sequence>
<keyword evidence="3" id="KW-1185">Reference proteome</keyword>
<gene>
    <name evidence="2" type="ORF">H6G03_33330</name>
</gene>
<dbReference type="EMBL" id="JACJPW010000149">
    <property type="protein sequence ID" value="MBD2185889.1"/>
    <property type="molecule type" value="Genomic_DNA"/>
</dbReference>
<evidence type="ECO:0008006" key="4">
    <source>
        <dbReference type="Google" id="ProtNLM"/>
    </source>
</evidence>
<comment type="caution">
    <text evidence="2">The sequence shown here is derived from an EMBL/GenBank/DDBJ whole genome shotgun (WGS) entry which is preliminary data.</text>
</comment>
<proteinExistence type="predicted"/>
<evidence type="ECO:0000313" key="2">
    <source>
        <dbReference type="EMBL" id="MBD2185889.1"/>
    </source>
</evidence>
<keyword evidence="1" id="KW-0732">Signal</keyword>
<dbReference type="AlphaFoldDB" id="A0A926ZKK7"/>
<evidence type="ECO:0000256" key="1">
    <source>
        <dbReference type="SAM" id="SignalP"/>
    </source>
</evidence>
<reference evidence="2" key="2">
    <citation type="submission" date="2020-08" db="EMBL/GenBank/DDBJ databases">
        <authorList>
            <person name="Chen M."/>
            <person name="Teng W."/>
            <person name="Zhao L."/>
            <person name="Hu C."/>
            <person name="Zhou Y."/>
            <person name="Han B."/>
            <person name="Song L."/>
            <person name="Shu W."/>
        </authorList>
    </citation>
    <scope>NUCLEOTIDE SEQUENCE</scope>
    <source>
        <strain evidence="2">FACHB-1375</strain>
    </source>
</reference>
<organism evidence="2 3">
    <name type="scientific">Aerosakkonema funiforme FACHB-1375</name>
    <dbReference type="NCBI Taxonomy" id="2949571"/>
    <lineage>
        <taxon>Bacteria</taxon>
        <taxon>Bacillati</taxon>
        <taxon>Cyanobacteriota</taxon>
        <taxon>Cyanophyceae</taxon>
        <taxon>Oscillatoriophycideae</taxon>
        <taxon>Aerosakkonematales</taxon>
        <taxon>Aerosakkonemataceae</taxon>
        <taxon>Aerosakkonema</taxon>
    </lineage>
</organism>
<protein>
    <recommendedName>
        <fullName evidence="4">SPOR domain-containing protein</fullName>
    </recommendedName>
</protein>
<feature type="chain" id="PRO_5037162137" description="SPOR domain-containing protein" evidence="1">
    <location>
        <begin position="34"/>
        <end position="137"/>
    </location>
</feature>
<dbReference type="RefSeq" id="WP_190474645.1">
    <property type="nucleotide sequence ID" value="NZ_JACJPW010000149.1"/>
</dbReference>
<dbReference type="Proteomes" id="UP000641646">
    <property type="component" value="Unassembled WGS sequence"/>
</dbReference>
<feature type="signal peptide" evidence="1">
    <location>
        <begin position="1"/>
        <end position="33"/>
    </location>
</feature>
<evidence type="ECO:0000313" key="3">
    <source>
        <dbReference type="Proteomes" id="UP000641646"/>
    </source>
</evidence>
<accession>A0A926ZKK7</accession>
<name>A0A926ZKK7_9CYAN</name>